<evidence type="ECO:0008006" key="5">
    <source>
        <dbReference type="Google" id="ProtNLM"/>
    </source>
</evidence>
<dbReference type="OrthoDB" id="10677809at2759"/>
<reference evidence="3 4" key="1">
    <citation type="submission" date="2020-06" db="EMBL/GenBank/DDBJ databases">
        <authorList>
            <person name="Li R."/>
            <person name="Bekaert M."/>
        </authorList>
    </citation>
    <scope>NUCLEOTIDE SEQUENCE [LARGE SCALE GENOMIC DNA]</scope>
    <source>
        <strain evidence="4">wild</strain>
    </source>
</reference>
<name>A0A6J8A006_MYTCO</name>
<evidence type="ECO:0000256" key="1">
    <source>
        <dbReference type="SAM" id="MobiDB-lite"/>
    </source>
</evidence>
<keyword evidence="4" id="KW-1185">Reference proteome</keyword>
<feature type="transmembrane region" description="Helical" evidence="2">
    <location>
        <begin position="43"/>
        <end position="62"/>
    </location>
</feature>
<evidence type="ECO:0000256" key="2">
    <source>
        <dbReference type="SAM" id="Phobius"/>
    </source>
</evidence>
<keyword evidence="2" id="KW-0812">Transmembrane</keyword>
<organism evidence="3 4">
    <name type="scientific">Mytilus coruscus</name>
    <name type="common">Sea mussel</name>
    <dbReference type="NCBI Taxonomy" id="42192"/>
    <lineage>
        <taxon>Eukaryota</taxon>
        <taxon>Metazoa</taxon>
        <taxon>Spiralia</taxon>
        <taxon>Lophotrochozoa</taxon>
        <taxon>Mollusca</taxon>
        <taxon>Bivalvia</taxon>
        <taxon>Autobranchia</taxon>
        <taxon>Pteriomorphia</taxon>
        <taxon>Mytilida</taxon>
        <taxon>Mytiloidea</taxon>
        <taxon>Mytilidae</taxon>
        <taxon>Mytilinae</taxon>
        <taxon>Mytilus</taxon>
    </lineage>
</organism>
<keyword evidence="2" id="KW-1133">Transmembrane helix</keyword>
<evidence type="ECO:0000313" key="3">
    <source>
        <dbReference type="EMBL" id="CAC5358189.1"/>
    </source>
</evidence>
<feature type="transmembrane region" description="Helical" evidence="2">
    <location>
        <begin position="12"/>
        <end position="31"/>
    </location>
</feature>
<feature type="region of interest" description="Disordered" evidence="1">
    <location>
        <begin position="728"/>
        <end position="755"/>
    </location>
</feature>
<keyword evidence="2" id="KW-0472">Membrane</keyword>
<gene>
    <name evidence="3" type="ORF">MCOR_1547</name>
</gene>
<evidence type="ECO:0000313" key="4">
    <source>
        <dbReference type="Proteomes" id="UP000507470"/>
    </source>
</evidence>
<sequence length="755" mass="86531">MFGIKSLAGLFRRNICLAMALLSFFIGWITVKISKFKIFSLNINEIPMTLTFSITVYVLMWITSRWINSSRKVIYVKSKEFFQLVKLSMDISTEVLRKFMDARILSNAKYGGCLHKFLDVEKHNLYHQWQGSTPCCKCPAVGCTLRKSKTIKEWLFKIFYSGNPYEGIHVKFNGQRISEYCLDCFVPSQGLKVNSFDVTILSFFIKHFVPLSQKEMSSLNDIVSVRNSICHAMNTSSFHSKELENMWTKLSEALLIFTDSPSRNLLKDQIIMIKKVEFDSTDIEILEEKVERAGKMLEEIFKFVNQNCVTKDCMKETERRIVAHFNAKTECLHDDVKALKEGQEKTDDKLGILIERLDACIMEFHLSAQKTGKENSDSGELTDRLIDAVGQIDNENINEKLVVQNIEKISNTASDQDKFNVVSAKQSCIILNLVCSPKVLTNEYLFRDAVKLLFLDIIRAGNVDTSSPSTILFQLKFCSSLTQEEMEFIKDIVKKTAEESVSPTEIESKDALPQAEKESKQKFEVYKIAPLESQALFKPTGSGIIILTGDSRFSVESEIEVRFSDKMNKNLYRVPPEKVIQNVIEFKMPVPTNFSLRDPLYVSLYDKKKKIETSKVMVKLQPRSRTKQIETEEFCRLSSPKSGKFSKYLDIPSSSPRKGMAEMKNWISVESGFGSDREVEDQDDYNMDNQLHIDNICTEKTHKHRPVSKQDSFDIWDTAVEDLKIDENTGHSHRVSPPEIFVQSETIESDESEIE</sequence>
<dbReference type="EMBL" id="CACVKT020000316">
    <property type="protein sequence ID" value="CAC5358189.1"/>
    <property type="molecule type" value="Genomic_DNA"/>
</dbReference>
<proteinExistence type="predicted"/>
<accession>A0A6J8A006</accession>
<protein>
    <recommendedName>
        <fullName evidence="5">DZIP3-like HEPN domain-containing protein</fullName>
    </recommendedName>
</protein>
<dbReference type="AlphaFoldDB" id="A0A6J8A006"/>
<dbReference type="Proteomes" id="UP000507470">
    <property type="component" value="Unassembled WGS sequence"/>
</dbReference>